<dbReference type="Gramene" id="Zm00001eb264050_T001">
    <property type="protein sequence ID" value="Zm00001eb264050_P001"/>
    <property type="gene ID" value="Zm00001eb264050"/>
</dbReference>
<evidence type="ECO:0000313" key="3">
    <source>
        <dbReference type="Proteomes" id="UP000007305"/>
    </source>
</evidence>
<dbReference type="Proteomes" id="UP000007305">
    <property type="component" value="Chromosome 6"/>
</dbReference>
<dbReference type="InParanoid" id="A0A804PQR8"/>
<proteinExistence type="predicted"/>
<evidence type="ECO:0000256" key="1">
    <source>
        <dbReference type="SAM" id="MobiDB-lite"/>
    </source>
</evidence>
<feature type="region of interest" description="Disordered" evidence="1">
    <location>
        <begin position="1"/>
        <end position="24"/>
    </location>
</feature>
<reference evidence="2" key="3">
    <citation type="submission" date="2021-05" db="UniProtKB">
        <authorList>
            <consortium name="EnsemblPlants"/>
        </authorList>
    </citation>
    <scope>IDENTIFICATION</scope>
    <source>
        <strain evidence="2">cv. B73</strain>
    </source>
</reference>
<name>A0A804PQR8_MAIZE</name>
<keyword evidence="3" id="KW-1185">Reference proteome</keyword>
<reference evidence="2" key="2">
    <citation type="submission" date="2019-07" db="EMBL/GenBank/DDBJ databases">
        <authorList>
            <person name="Seetharam A."/>
            <person name="Woodhouse M."/>
            <person name="Cannon E."/>
        </authorList>
    </citation>
    <scope>NUCLEOTIDE SEQUENCE [LARGE SCALE GENOMIC DNA]</scope>
    <source>
        <strain evidence="2">cv. B73</strain>
    </source>
</reference>
<accession>A0A804PQR8</accession>
<protein>
    <submittedName>
        <fullName evidence="2">Uncharacterized protein</fullName>
    </submittedName>
</protein>
<reference evidence="3" key="1">
    <citation type="journal article" date="2009" name="Science">
        <title>The B73 maize genome: complexity, diversity, and dynamics.</title>
        <authorList>
            <person name="Schnable P.S."/>
            <person name="Ware D."/>
            <person name="Fulton R.S."/>
            <person name="Stein J.C."/>
            <person name="Wei F."/>
            <person name="Pasternak S."/>
            <person name="Liang C."/>
            <person name="Zhang J."/>
            <person name="Fulton L."/>
            <person name="Graves T.A."/>
            <person name="Minx P."/>
            <person name="Reily A.D."/>
            <person name="Courtney L."/>
            <person name="Kruchowski S.S."/>
            <person name="Tomlinson C."/>
            <person name="Strong C."/>
            <person name="Delehaunty K."/>
            <person name="Fronick C."/>
            <person name="Courtney B."/>
            <person name="Rock S.M."/>
            <person name="Belter E."/>
            <person name="Du F."/>
            <person name="Kim K."/>
            <person name="Abbott R.M."/>
            <person name="Cotton M."/>
            <person name="Levy A."/>
            <person name="Marchetto P."/>
            <person name="Ochoa K."/>
            <person name="Jackson S.M."/>
            <person name="Gillam B."/>
            <person name="Chen W."/>
            <person name="Yan L."/>
            <person name="Higginbotham J."/>
            <person name="Cardenas M."/>
            <person name="Waligorski J."/>
            <person name="Applebaum E."/>
            <person name="Phelps L."/>
            <person name="Falcone J."/>
            <person name="Kanchi K."/>
            <person name="Thane T."/>
            <person name="Scimone A."/>
            <person name="Thane N."/>
            <person name="Henke J."/>
            <person name="Wang T."/>
            <person name="Ruppert J."/>
            <person name="Shah N."/>
            <person name="Rotter K."/>
            <person name="Hodges J."/>
            <person name="Ingenthron E."/>
            <person name="Cordes M."/>
            <person name="Kohlberg S."/>
            <person name="Sgro J."/>
            <person name="Delgado B."/>
            <person name="Mead K."/>
            <person name="Chinwalla A."/>
            <person name="Leonard S."/>
            <person name="Crouse K."/>
            <person name="Collura K."/>
            <person name="Kudrna D."/>
            <person name="Currie J."/>
            <person name="He R."/>
            <person name="Angelova A."/>
            <person name="Rajasekar S."/>
            <person name="Mueller T."/>
            <person name="Lomeli R."/>
            <person name="Scara G."/>
            <person name="Ko A."/>
            <person name="Delaney K."/>
            <person name="Wissotski M."/>
            <person name="Lopez G."/>
            <person name="Campos D."/>
            <person name="Braidotti M."/>
            <person name="Ashley E."/>
            <person name="Golser W."/>
            <person name="Kim H."/>
            <person name="Lee S."/>
            <person name="Lin J."/>
            <person name="Dujmic Z."/>
            <person name="Kim W."/>
            <person name="Talag J."/>
            <person name="Zuccolo A."/>
            <person name="Fan C."/>
            <person name="Sebastian A."/>
            <person name="Kramer M."/>
            <person name="Spiegel L."/>
            <person name="Nascimento L."/>
            <person name="Zutavern T."/>
            <person name="Miller B."/>
            <person name="Ambroise C."/>
            <person name="Muller S."/>
            <person name="Spooner W."/>
            <person name="Narechania A."/>
            <person name="Ren L."/>
            <person name="Wei S."/>
            <person name="Kumari S."/>
            <person name="Faga B."/>
            <person name="Levy M.J."/>
            <person name="McMahan L."/>
            <person name="Van Buren P."/>
            <person name="Vaughn M.W."/>
            <person name="Ying K."/>
            <person name="Yeh C.-T."/>
            <person name="Emrich S.J."/>
            <person name="Jia Y."/>
            <person name="Kalyanaraman A."/>
            <person name="Hsia A.-P."/>
            <person name="Barbazuk W.B."/>
            <person name="Baucom R.S."/>
            <person name="Brutnell T.P."/>
            <person name="Carpita N.C."/>
            <person name="Chaparro C."/>
            <person name="Chia J.-M."/>
            <person name="Deragon J.-M."/>
            <person name="Estill J.C."/>
            <person name="Fu Y."/>
            <person name="Jeddeloh J.A."/>
            <person name="Han Y."/>
            <person name="Lee H."/>
            <person name="Li P."/>
            <person name="Lisch D.R."/>
            <person name="Liu S."/>
            <person name="Liu Z."/>
            <person name="Nagel D.H."/>
            <person name="McCann M.C."/>
            <person name="SanMiguel P."/>
            <person name="Myers A.M."/>
            <person name="Nettleton D."/>
            <person name="Nguyen J."/>
            <person name="Penning B.W."/>
            <person name="Ponnala L."/>
            <person name="Schneider K.L."/>
            <person name="Schwartz D.C."/>
            <person name="Sharma A."/>
            <person name="Soderlund C."/>
            <person name="Springer N.M."/>
            <person name="Sun Q."/>
            <person name="Wang H."/>
            <person name="Waterman M."/>
            <person name="Westerman R."/>
            <person name="Wolfgruber T.K."/>
            <person name="Yang L."/>
            <person name="Yu Y."/>
            <person name="Zhang L."/>
            <person name="Zhou S."/>
            <person name="Zhu Q."/>
            <person name="Bennetzen J.L."/>
            <person name="Dawe R.K."/>
            <person name="Jiang J."/>
            <person name="Jiang N."/>
            <person name="Presting G.G."/>
            <person name="Wessler S.R."/>
            <person name="Aluru S."/>
            <person name="Martienssen R.A."/>
            <person name="Clifton S.W."/>
            <person name="McCombie W.R."/>
            <person name="Wing R.A."/>
            <person name="Wilson R.K."/>
        </authorList>
    </citation>
    <scope>NUCLEOTIDE SEQUENCE [LARGE SCALE GENOMIC DNA]</scope>
    <source>
        <strain evidence="3">cv. B73</strain>
    </source>
</reference>
<evidence type="ECO:0000313" key="2">
    <source>
        <dbReference type="EnsemblPlants" id="Zm00001eb264050_P001"/>
    </source>
</evidence>
<organism evidence="2 3">
    <name type="scientific">Zea mays</name>
    <name type="common">Maize</name>
    <dbReference type="NCBI Taxonomy" id="4577"/>
    <lineage>
        <taxon>Eukaryota</taxon>
        <taxon>Viridiplantae</taxon>
        <taxon>Streptophyta</taxon>
        <taxon>Embryophyta</taxon>
        <taxon>Tracheophyta</taxon>
        <taxon>Spermatophyta</taxon>
        <taxon>Magnoliopsida</taxon>
        <taxon>Liliopsida</taxon>
        <taxon>Poales</taxon>
        <taxon>Poaceae</taxon>
        <taxon>PACMAD clade</taxon>
        <taxon>Panicoideae</taxon>
        <taxon>Andropogonodae</taxon>
        <taxon>Andropogoneae</taxon>
        <taxon>Tripsacinae</taxon>
        <taxon>Zea</taxon>
    </lineage>
</organism>
<sequence length="294" mass="32046">MWGASPGGATVSADLGGGSKYSNENFEGRRGERFHLNVTCTWPEVGSSGRKSTAHRAVSGVPTAALENLEDRIPSTPCRTHNRIRSPRIQASNRRVCSPPAPTHVRAFAPQGLVPLAQPARPTRRGRPPRSSLPRGGMLILCRRLKTRRGIVSSAEPRTPSRPSHGRSAPYRAQLQLGDVGCLAGRGSVVTQPRPAMAGYRRPDALDEWLHCGMARCSMRFLFLPRSVDLRSPSSQADPSRLAQRDALDGSTVAATLAHELSWTRDCLEDPRCREADSRRPCPIARAGILCLLR</sequence>
<dbReference type="EnsemblPlants" id="Zm00001eb264050_T001">
    <property type="protein sequence ID" value="Zm00001eb264050_P001"/>
    <property type="gene ID" value="Zm00001eb264050"/>
</dbReference>
<dbReference type="AlphaFoldDB" id="A0A804PQR8"/>
<feature type="region of interest" description="Disordered" evidence="1">
    <location>
        <begin position="150"/>
        <end position="169"/>
    </location>
</feature>